<dbReference type="InterPro" id="IPR036937">
    <property type="entry name" value="Adhesion_dom_fimbrial_sf"/>
</dbReference>
<reference evidence="3 4" key="1">
    <citation type="submission" date="2018-03" db="EMBL/GenBank/DDBJ databases">
        <title>Whole Genome Sequencing of Escherichia coli isolates from wildlife.</title>
        <authorList>
            <person name="Whitehouse C.A."/>
            <person name="Lacher D.W."/>
            <person name="Mammel M.K."/>
            <person name="Barnaba T."/>
            <person name="Lorch J.M."/>
        </authorList>
    </citation>
    <scope>NUCLEOTIDE SEQUENCE [LARGE SCALE GENOMIC DNA]</scope>
    <source>
        <strain evidence="3 4">20507-2</strain>
    </source>
</reference>
<evidence type="ECO:0000313" key="4">
    <source>
        <dbReference type="Proteomes" id="UP000240382"/>
    </source>
</evidence>
<dbReference type="Proteomes" id="UP000240382">
    <property type="component" value="Unassembled WGS sequence"/>
</dbReference>
<dbReference type="RefSeq" id="WP_054411606.1">
    <property type="nucleotide sequence ID" value="NZ_BBVE01000012.1"/>
</dbReference>
<keyword evidence="4" id="KW-1185">Reference proteome</keyword>
<dbReference type="PANTHER" id="PTHR33420">
    <property type="entry name" value="FIMBRIAL SUBUNIT ELFA-RELATED"/>
    <property type="match status" value="1"/>
</dbReference>
<dbReference type="InterPro" id="IPR008966">
    <property type="entry name" value="Adhesion_dom_sf"/>
</dbReference>
<evidence type="ECO:0000256" key="1">
    <source>
        <dbReference type="SAM" id="SignalP"/>
    </source>
</evidence>
<dbReference type="Pfam" id="PF00419">
    <property type="entry name" value="Fimbrial"/>
    <property type="match status" value="1"/>
</dbReference>
<dbReference type="InterPro" id="IPR000259">
    <property type="entry name" value="Adhesion_dom_fimbrial"/>
</dbReference>
<feature type="chain" id="PRO_5045147247" evidence="1">
    <location>
        <begin position="21"/>
        <end position="179"/>
    </location>
</feature>
<keyword evidence="1" id="KW-0732">Signal</keyword>
<protein>
    <submittedName>
        <fullName evidence="3">Fimbrial protein</fullName>
    </submittedName>
</protein>
<accession>A0ABX5HBZ1</accession>
<comment type="caution">
    <text evidence="3">The sequence shown here is derived from an EMBL/GenBank/DDBJ whole genome shotgun (WGS) entry which is preliminary data.</text>
</comment>
<name>A0ABX5HBZ1_ESCAL</name>
<proteinExistence type="predicted"/>
<dbReference type="InterPro" id="IPR050263">
    <property type="entry name" value="Bact_Fimbrial_Adh_Pro"/>
</dbReference>
<dbReference type="SUPFAM" id="SSF49401">
    <property type="entry name" value="Bacterial adhesins"/>
    <property type="match status" value="1"/>
</dbReference>
<sequence>MNIKSLHLMGHALLAGVLFAASGSLFAVNDNLHFFGNLLSKSCTLVVNGGLLAEVHFPTVSNRDLVSVGQSDRVPVVFQLADCKGPASYEVKVTLTGTEDSELPGFLALDSSSGAQGVGIGMEKTDGTWVAINDTSGAKFTLSNGDNNINFNAWLQAKSGRDVTNGNFTASLTATFEYL</sequence>
<dbReference type="PANTHER" id="PTHR33420:SF9">
    <property type="entry name" value="MINOR FIMBRIAL SUBUNIT"/>
    <property type="match status" value="1"/>
</dbReference>
<organism evidence="3 4">
    <name type="scientific">Escherichia albertii</name>
    <dbReference type="NCBI Taxonomy" id="208962"/>
    <lineage>
        <taxon>Bacteria</taxon>
        <taxon>Pseudomonadati</taxon>
        <taxon>Pseudomonadota</taxon>
        <taxon>Gammaproteobacteria</taxon>
        <taxon>Enterobacterales</taxon>
        <taxon>Enterobacteriaceae</taxon>
        <taxon>Escherichia</taxon>
    </lineage>
</organism>
<feature type="domain" description="Fimbrial-type adhesion" evidence="2">
    <location>
        <begin position="36"/>
        <end position="178"/>
    </location>
</feature>
<evidence type="ECO:0000313" key="3">
    <source>
        <dbReference type="EMBL" id="PSY39081.1"/>
    </source>
</evidence>
<feature type="signal peptide" evidence="1">
    <location>
        <begin position="1"/>
        <end position="20"/>
    </location>
</feature>
<dbReference type="EMBL" id="PYQT01000037">
    <property type="protein sequence ID" value="PSY39081.1"/>
    <property type="molecule type" value="Genomic_DNA"/>
</dbReference>
<gene>
    <name evidence="3" type="ORF">C7B09_22085</name>
</gene>
<evidence type="ECO:0000259" key="2">
    <source>
        <dbReference type="Pfam" id="PF00419"/>
    </source>
</evidence>
<dbReference type="Gene3D" id="2.60.40.1090">
    <property type="entry name" value="Fimbrial-type adhesion domain"/>
    <property type="match status" value="1"/>
</dbReference>